<sequence length="112" mass="13083">MKYILEIVDYNVDIMKNKVDTIIPERSETFMSTANKLREEGKLEGIKEGMKESRKEELIETIVSLTVKKFNIDSFPPELKKSLYNNEIGTLKIIRDNLLNIESIEDLKKYLN</sequence>
<evidence type="ECO:0000313" key="2">
    <source>
        <dbReference type="Proteomes" id="UP000295064"/>
    </source>
</evidence>
<name>A0A4R6M147_9FIRM</name>
<dbReference type="EMBL" id="SNWX01000004">
    <property type="protein sequence ID" value="TDO94070.1"/>
    <property type="molecule type" value="Genomic_DNA"/>
</dbReference>
<accession>A0A4R6M147</accession>
<protein>
    <recommendedName>
        <fullName evidence="3">DUF4351 domain-containing protein</fullName>
    </recommendedName>
</protein>
<dbReference type="Proteomes" id="UP000295064">
    <property type="component" value="Unassembled WGS sequence"/>
</dbReference>
<comment type="caution">
    <text evidence="1">The sequence shown here is derived from an EMBL/GenBank/DDBJ whole genome shotgun (WGS) entry which is preliminary data.</text>
</comment>
<evidence type="ECO:0008006" key="3">
    <source>
        <dbReference type="Google" id="ProtNLM"/>
    </source>
</evidence>
<dbReference type="RefSeq" id="WP_133514190.1">
    <property type="nucleotide sequence ID" value="NZ_SNWX01000004.1"/>
</dbReference>
<organism evidence="1 2">
    <name type="scientific">Halanaerobium saccharolyticum</name>
    <dbReference type="NCBI Taxonomy" id="43595"/>
    <lineage>
        <taxon>Bacteria</taxon>
        <taxon>Bacillati</taxon>
        <taxon>Bacillota</taxon>
        <taxon>Clostridia</taxon>
        <taxon>Halanaerobiales</taxon>
        <taxon>Halanaerobiaceae</taxon>
        <taxon>Halanaerobium</taxon>
    </lineage>
</organism>
<dbReference type="AlphaFoldDB" id="A0A4R6M147"/>
<proteinExistence type="predicted"/>
<reference evidence="1 2" key="1">
    <citation type="submission" date="2019-03" db="EMBL/GenBank/DDBJ databases">
        <title>Subsurface microbial communities from deep shales in Ohio and West Virginia, USA.</title>
        <authorList>
            <person name="Wrighton K."/>
        </authorList>
    </citation>
    <scope>NUCLEOTIDE SEQUENCE [LARGE SCALE GENOMIC DNA]</scope>
    <source>
        <strain evidence="1 2">MA284_T2</strain>
    </source>
</reference>
<evidence type="ECO:0000313" key="1">
    <source>
        <dbReference type="EMBL" id="TDO94070.1"/>
    </source>
</evidence>
<gene>
    <name evidence="1" type="ORF">DFR79_10435</name>
</gene>
<dbReference type="OrthoDB" id="2112996at2"/>